<feature type="compositionally biased region" description="Basic residues" evidence="10">
    <location>
        <begin position="184"/>
        <end position="195"/>
    </location>
</feature>
<dbReference type="PRINTS" id="PR01506">
    <property type="entry name" value="TATBPROTEIN"/>
</dbReference>
<evidence type="ECO:0000256" key="6">
    <source>
        <dbReference type="ARBA" id="ARBA00022989"/>
    </source>
</evidence>
<keyword evidence="7 9" id="KW-0811">Translocation</keyword>
<dbReference type="InterPro" id="IPR018448">
    <property type="entry name" value="TatB"/>
</dbReference>
<feature type="transmembrane region" description="Helical" evidence="11">
    <location>
        <begin position="6"/>
        <end position="22"/>
    </location>
</feature>
<keyword evidence="4 9" id="KW-0812">Transmembrane</keyword>
<evidence type="ECO:0000256" key="10">
    <source>
        <dbReference type="SAM" id="MobiDB-lite"/>
    </source>
</evidence>
<evidence type="ECO:0000313" key="13">
    <source>
        <dbReference type="Proteomes" id="UP001597216"/>
    </source>
</evidence>
<comment type="similarity">
    <text evidence="9">Belongs to the TatB family.</text>
</comment>
<protein>
    <recommendedName>
        <fullName evidence="9">Sec-independent protein translocase protein TatB</fullName>
    </recommendedName>
</protein>
<comment type="caution">
    <text evidence="12">The sequence shown here is derived from an EMBL/GenBank/DDBJ whole genome shotgun (WGS) entry which is preliminary data.</text>
</comment>
<comment type="function">
    <text evidence="9">Part of the twin-arginine translocation (Tat) system that transports large folded proteins containing a characteristic twin-arginine motif in their signal peptide across membranes. Together with TatC, TatB is part of a receptor directly interacting with Tat signal peptides. TatB may form an oligomeric binding site that transiently accommodates folded Tat precursor proteins before their translocation.</text>
</comment>
<comment type="subunit">
    <text evidence="9">The Tat system comprises two distinct complexes: a TatABC complex, containing multiple copies of TatA, TatB and TatC subunits, and a separate TatA complex, containing only TatA subunits. Substrates initially bind to the TatABC complex, which probably triggers association of the separate TatA complex to form the active translocon.</text>
</comment>
<dbReference type="Proteomes" id="UP001597216">
    <property type="component" value="Unassembled WGS sequence"/>
</dbReference>
<evidence type="ECO:0000256" key="8">
    <source>
        <dbReference type="ARBA" id="ARBA00023136"/>
    </source>
</evidence>
<evidence type="ECO:0000256" key="5">
    <source>
        <dbReference type="ARBA" id="ARBA00022927"/>
    </source>
</evidence>
<dbReference type="Pfam" id="PF02416">
    <property type="entry name" value="TatA_B_E"/>
    <property type="match status" value="1"/>
</dbReference>
<keyword evidence="5 9" id="KW-0653">Protein transport</keyword>
<evidence type="ECO:0000313" key="12">
    <source>
        <dbReference type="EMBL" id="MFD1192895.1"/>
    </source>
</evidence>
<name>A0ABW3T892_9CAUL</name>
<dbReference type="EMBL" id="JBHTLQ010000089">
    <property type="protein sequence ID" value="MFD1192895.1"/>
    <property type="molecule type" value="Genomic_DNA"/>
</dbReference>
<dbReference type="NCBIfam" id="TIGR01410">
    <property type="entry name" value="tatB"/>
    <property type="match status" value="1"/>
</dbReference>
<keyword evidence="2 9" id="KW-0813">Transport</keyword>
<dbReference type="Gene3D" id="1.20.5.3310">
    <property type="match status" value="1"/>
</dbReference>
<evidence type="ECO:0000256" key="1">
    <source>
        <dbReference type="ARBA" id="ARBA00004167"/>
    </source>
</evidence>
<feature type="region of interest" description="Disordered" evidence="10">
    <location>
        <begin position="134"/>
        <end position="195"/>
    </location>
</feature>
<evidence type="ECO:0000256" key="11">
    <source>
        <dbReference type="SAM" id="Phobius"/>
    </source>
</evidence>
<organism evidence="12 13">
    <name type="scientific">Phenylobacterium conjunctum</name>
    <dbReference type="NCBI Taxonomy" id="1298959"/>
    <lineage>
        <taxon>Bacteria</taxon>
        <taxon>Pseudomonadati</taxon>
        <taxon>Pseudomonadota</taxon>
        <taxon>Alphaproteobacteria</taxon>
        <taxon>Caulobacterales</taxon>
        <taxon>Caulobacteraceae</taxon>
        <taxon>Phenylobacterium</taxon>
    </lineage>
</organism>
<evidence type="ECO:0000256" key="9">
    <source>
        <dbReference type="HAMAP-Rule" id="MF_00237"/>
    </source>
</evidence>
<dbReference type="HAMAP" id="MF_00237">
    <property type="entry name" value="TatB"/>
    <property type="match status" value="1"/>
</dbReference>
<feature type="compositionally biased region" description="Low complexity" evidence="10">
    <location>
        <begin position="166"/>
        <end position="182"/>
    </location>
</feature>
<reference evidence="13" key="1">
    <citation type="journal article" date="2019" name="Int. J. Syst. Evol. Microbiol.">
        <title>The Global Catalogue of Microorganisms (GCM) 10K type strain sequencing project: providing services to taxonomists for standard genome sequencing and annotation.</title>
        <authorList>
            <consortium name="The Broad Institute Genomics Platform"/>
            <consortium name="The Broad Institute Genome Sequencing Center for Infectious Disease"/>
            <person name="Wu L."/>
            <person name="Ma J."/>
        </authorList>
    </citation>
    <scope>NUCLEOTIDE SEQUENCE [LARGE SCALE GENOMIC DNA]</scope>
    <source>
        <strain evidence="13">CCUG 55074</strain>
    </source>
</reference>
<proteinExistence type="inferred from homology"/>
<evidence type="ECO:0000256" key="3">
    <source>
        <dbReference type="ARBA" id="ARBA00022475"/>
    </source>
</evidence>
<sequence>MIPEVGGSELILIAIVALIVVGPKDLPVMLRKVGQFVAKLRGMAAEFRASFDEMARQSELDELRKEVEAMRRGQAMDMAASEAGDVQVNQIFSDIENSLKGSDVSFHPGMAASHLPQPPIEPIPELEVQAAAEAPKIKAARPPRRKPAAEGAAKPKAAAKPKTAAKPKAANKTAAKTAAAKPAPKPRKAKTGTVA</sequence>
<keyword evidence="13" id="KW-1185">Reference proteome</keyword>
<dbReference type="InterPro" id="IPR003369">
    <property type="entry name" value="TatA/B/E"/>
</dbReference>
<dbReference type="PANTHER" id="PTHR33162:SF1">
    <property type="entry name" value="SEC-INDEPENDENT PROTEIN TRANSLOCASE PROTEIN TATA, CHLOROPLASTIC"/>
    <property type="match status" value="1"/>
</dbReference>
<evidence type="ECO:0000256" key="4">
    <source>
        <dbReference type="ARBA" id="ARBA00022692"/>
    </source>
</evidence>
<evidence type="ECO:0000256" key="7">
    <source>
        <dbReference type="ARBA" id="ARBA00023010"/>
    </source>
</evidence>
<keyword evidence="6 9" id="KW-1133">Transmembrane helix</keyword>
<keyword evidence="3 9" id="KW-1003">Cell membrane</keyword>
<keyword evidence="8 9" id="KW-0472">Membrane</keyword>
<gene>
    <name evidence="9 12" type="primary">tatB</name>
    <name evidence="12" type="ORF">ACFQ27_20060</name>
</gene>
<evidence type="ECO:0000256" key="2">
    <source>
        <dbReference type="ARBA" id="ARBA00022448"/>
    </source>
</evidence>
<dbReference type="PANTHER" id="PTHR33162">
    <property type="entry name" value="SEC-INDEPENDENT PROTEIN TRANSLOCASE PROTEIN TATA, CHLOROPLASTIC"/>
    <property type="match status" value="1"/>
</dbReference>
<comment type="subcellular location">
    <subcellularLocation>
        <location evidence="9">Cell membrane</location>
        <topology evidence="9">Single-pass membrane protein</topology>
    </subcellularLocation>
    <subcellularLocation>
        <location evidence="1">Membrane</location>
        <topology evidence="1">Single-pass membrane protein</topology>
    </subcellularLocation>
</comment>
<dbReference type="RefSeq" id="WP_377354820.1">
    <property type="nucleotide sequence ID" value="NZ_JBHTLQ010000089.1"/>
</dbReference>
<accession>A0ABW3T892</accession>